<organism evidence="1 2">
    <name type="scientific">Coemansia erecta</name>
    <dbReference type="NCBI Taxonomy" id="147472"/>
    <lineage>
        <taxon>Eukaryota</taxon>
        <taxon>Fungi</taxon>
        <taxon>Fungi incertae sedis</taxon>
        <taxon>Zoopagomycota</taxon>
        <taxon>Kickxellomycotina</taxon>
        <taxon>Kickxellomycetes</taxon>
        <taxon>Kickxellales</taxon>
        <taxon>Kickxellaceae</taxon>
        <taxon>Coemansia</taxon>
    </lineage>
</organism>
<proteinExistence type="predicted"/>
<evidence type="ECO:0000313" key="1">
    <source>
        <dbReference type="EMBL" id="KAJ1724338.1"/>
    </source>
</evidence>
<dbReference type="Gene3D" id="3.40.50.1110">
    <property type="entry name" value="SGNH hydrolase"/>
    <property type="match status" value="1"/>
</dbReference>
<dbReference type="Proteomes" id="UP001149813">
    <property type="component" value="Unassembled WGS sequence"/>
</dbReference>
<reference evidence="1" key="1">
    <citation type="submission" date="2022-07" db="EMBL/GenBank/DDBJ databases">
        <title>Phylogenomic reconstructions and comparative analyses of Kickxellomycotina fungi.</title>
        <authorList>
            <person name="Reynolds N.K."/>
            <person name="Stajich J.E."/>
            <person name="Barry K."/>
            <person name="Grigoriev I.V."/>
            <person name="Crous P."/>
            <person name="Smith M.E."/>
        </authorList>
    </citation>
    <scope>NUCLEOTIDE SEQUENCE</scope>
    <source>
        <strain evidence="1">NBRC 32514</strain>
    </source>
</reference>
<dbReference type="AlphaFoldDB" id="A0A9W7Y537"/>
<protein>
    <recommendedName>
        <fullName evidence="3">SGNH domain-containing protein</fullName>
    </recommendedName>
</protein>
<comment type="caution">
    <text evidence="1">The sequence shown here is derived from an EMBL/GenBank/DDBJ whole genome shotgun (WGS) entry which is preliminary data.</text>
</comment>
<accession>A0A9W7Y537</accession>
<keyword evidence="2" id="KW-1185">Reference proteome</keyword>
<dbReference type="OrthoDB" id="306876at2759"/>
<gene>
    <name evidence="1" type="ORF">LPJ53_001421</name>
</gene>
<evidence type="ECO:0000313" key="2">
    <source>
        <dbReference type="Proteomes" id="UP001149813"/>
    </source>
</evidence>
<evidence type="ECO:0008006" key="3">
    <source>
        <dbReference type="Google" id="ProtNLM"/>
    </source>
</evidence>
<dbReference type="InterPro" id="IPR036514">
    <property type="entry name" value="SGNH_hydro_sf"/>
</dbReference>
<dbReference type="EMBL" id="JANBOJ010000035">
    <property type="protein sequence ID" value="KAJ1724338.1"/>
    <property type="molecule type" value="Genomic_DNA"/>
</dbReference>
<sequence>MITTKYALNSIYSSRLIISRNYIVALIATLSLAFSLLLSGIHSDTSDRVFAKTHRDLPRAATNHSRPISEIVVFGAAGKETDDTKRAKLCGGNLWIDHLAEALNADLVSYAHGYSIRNKTIVDRRILTSRRSVRVKSPLGNGQAVPVYQQIHDIMAKPEKDTVSSLSTLFILVVDPPSAQDQSGEGEVTAKALVQAANDLILNPRINARRLLVIDTPMSTGRPQKSMPFDSLDLSSRLVTDPSVEISTYDSHGFLRRMQSEYYKYGLKHPDSPCIYNQARRCNRPDRFFWCDREHVGSKAHFFMADDIIRKHFLTSIPA</sequence>
<name>A0A9W7Y537_9FUNG</name>